<protein>
    <recommendedName>
        <fullName evidence="2">DUF7082 domain-containing protein</fullName>
    </recommendedName>
</protein>
<dbReference type="Pfam" id="PF23305">
    <property type="entry name" value="DUF7082"/>
    <property type="match status" value="1"/>
</dbReference>
<organism evidence="3 4">
    <name type="scientific">Recurvomyces mirabilis</name>
    <dbReference type="NCBI Taxonomy" id="574656"/>
    <lineage>
        <taxon>Eukaryota</taxon>
        <taxon>Fungi</taxon>
        <taxon>Dikarya</taxon>
        <taxon>Ascomycota</taxon>
        <taxon>Pezizomycotina</taxon>
        <taxon>Dothideomycetes</taxon>
        <taxon>Dothideomycetidae</taxon>
        <taxon>Mycosphaerellales</taxon>
        <taxon>Teratosphaeriaceae</taxon>
        <taxon>Recurvomyces</taxon>
    </lineage>
</organism>
<feature type="compositionally biased region" description="Low complexity" evidence="1">
    <location>
        <begin position="360"/>
        <end position="375"/>
    </location>
</feature>
<dbReference type="PANTHER" id="PTHR39463:SF1">
    <property type="entry name" value="MEDUSA"/>
    <property type="match status" value="1"/>
</dbReference>
<dbReference type="PANTHER" id="PTHR39463">
    <property type="entry name" value="MEDUSA"/>
    <property type="match status" value="1"/>
</dbReference>
<dbReference type="InterPro" id="IPR055509">
    <property type="entry name" value="DUF7082"/>
</dbReference>
<name>A0AAE0TS07_9PEZI</name>
<dbReference type="Proteomes" id="UP001274830">
    <property type="component" value="Unassembled WGS sequence"/>
</dbReference>
<evidence type="ECO:0000313" key="3">
    <source>
        <dbReference type="EMBL" id="KAK3670812.1"/>
    </source>
</evidence>
<dbReference type="AlphaFoldDB" id="A0AAE0TS07"/>
<dbReference type="GO" id="GO:0005634">
    <property type="term" value="C:nucleus"/>
    <property type="evidence" value="ECO:0007669"/>
    <property type="project" value="TreeGrafter"/>
</dbReference>
<gene>
    <name evidence="3" type="ORF">LTR78_009256</name>
</gene>
<feature type="region of interest" description="Disordered" evidence="1">
    <location>
        <begin position="208"/>
        <end position="266"/>
    </location>
</feature>
<evidence type="ECO:0000256" key="1">
    <source>
        <dbReference type="SAM" id="MobiDB-lite"/>
    </source>
</evidence>
<feature type="region of interest" description="Disordered" evidence="1">
    <location>
        <begin position="330"/>
        <end position="375"/>
    </location>
</feature>
<feature type="region of interest" description="Disordered" evidence="1">
    <location>
        <begin position="1"/>
        <end position="32"/>
    </location>
</feature>
<dbReference type="EMBL" id="JAUTXT010000050">
    <property type="protein sequence ID" value="KAK3670812.1"/>
    <property type="molecule type" value="Genomic_DNA"/>
</dbReference>
<accession>A0AAE0TS07</accession>
<feature type="compositionally biased region" description="Low complexity" evidence="1">
    <location>
        <begin position="330"/>
        <end position="343"/>
    </location>
</feature>
<evidence type="ECO:0000313" key="4">
    <source>
        <dbReference type="Proteomes" id="UP001274830"/>
    </source>
</evidence>
<comment type="caution">
    <text evidence="3">The sequence shown here is derived from an EMBL/GenBank/DDBJ whole genome shotgun (WGS) entry which is preliminary data.</text>
</comment>
<reference evidence="3" key="1">
    <citation type="submission" date="2023-07" db="EMBL/GenBank/DDBJ databases">
        <title>Black Yeasts Isolated from many extreme environments.</title>
        <authorList>
            <person name="Coleine C."/>
            <person name="Stajich J.E."/>
            <person name="Selbmann L."/>
        </authorList>
    </citation>
    <scope>NUCLEOTIDE SEQUENCE</scope>
    <source>
        <strain evidence="3">CCFEE 5485</strain>
    </source>
</reference>
<proteinExistence type="predicted"/>
<sequence length="738" mass="80126">MSEFNKQQGYDDVYEYNPTTRSEHGQDYTSFGAQPTFTSQYVGTQAQVPSGLPQSTALSLVPSAQQYSGPHDPIYQAQNDQQYVQHPAYLDTPPRQAPEIINITPRSGYQGTRVTVHFRSIYDLDNPPIRAFLMFGTRRCESQLDKTSYQDGMYQYAITADAPSLSMSNSPSPTPLHLLFDSDLVNWEQSTLEIGDFLYLTAPSYSYPADSPQSTTRKRKLSEQVSPRRSPTKKPSYAQLAAPSRQLTQSYPNTSPAANSASAFRRPSLPDAYSQVRRASTDYHHPYSAPLPVSQQQQYYGPVSAQTTPSLHAVQTPSWAYPHSVQMARSPSGASLSASGRSAHLLPSPGGVSNPPLVRTSTLSQSPSTPATSTASFNPYAIYPSNAKALLKLDGELGHMVNDWSKEEWDVQRRLVQFRRSQTGSVITANFEPVTPETRAPNSICVSCIWWQEKNECYVTSVDTIQLLEALVAVRFTVEEKNRIRRNLEGFRPATVSKAKQDSEEFFKLIMGFPSPKPRNIEKDVKSASYSSTAGALHTPAGSSYTSTISRASDAGFDTSYSHGISPRSSASSSAAAHHAAAVYAPAHTMGNIGYSPHTPSLLGSAAGLGIGPSGAQGSDMRLAVPVPAPGPVALAAATQQAGHGQTTSWHQPVSHYADMSLTATTQQQNRTAWDYNSFMGSSPATGMPGSVPAYNYATQQHATSHLPSLTAQPTMATEARFVPLHDYEQQGQPTSTA</sequence>
<evidence type="ECO:0000259" key="2">
    <source>
        <dbReference type="Pfam" id="PF23305"/>
    </source>
</evidence>
<keyword evidence="4" id="KW-1185">Reference proteome</keyword>
<feature type="compositionally biased region" description="Low complexity" evidence="1">
    <location>
        <begin position="250"/>
        <end position="263"/>
    </location>
</feature>
<feature type="domain" description="DUF7082" evidence="2">
    <location>
        <begin position="388"/>
        <end position="538"/>
    </location>
</feature>